<sequence>MKKLLASFVFVVVGLGGAGTAMASDGDLDTSWGGTGIVRIQRSDYDFVPHVSPYGPSGVQVIGNFDSAGSGGPYDATVLMRFTVDGGPDPSCGGTGRVSFAGFDPVSASDMVVLDDGSTIIVGTIESSQPQGLILKYTSACQLDPTFGSGGVVTFTSRQGVRFSSVDVLDDERIVVGGLTLFAPADGGDSRLTVARFTSSGQLDTSFGAQNDGVFVSDGTREGRVSDLKVDSLGRVLFVGIQNLGTDDDAVVGRLTSTGRLDSSFASAGWFTRTGVNIERFSSIALRANDGLIAVGVHESTGFLATLVCLDVLGAIDNTCGAPGVVNQLTLPSGVVDFRFWTVVVDEMGRFVISGIYDDPNASGSGVTPMVVRLLADGSPDPTFGSGGLISAQFTPGHASHVALDQLGRILVSGHEFVPNGIHGPIVRLTASTTTSTTTTTNVPDTSTIAPQLLPATGDDESNMVVVGLVTVLVGLVFRRLRWPPAIT</sequence>
<name>A0A6J6G5W2_9ZZZZ</name>
<reference evidence="1" key="1">
    <citation type="submission" date="2020-05" db="EMBL/GenBank/DDBJ databases">
        <authorList>
            <person name="Chiriac C."/>
            <person name="Salcher M."/>
            <person name="Ghai R."/>
            <person name="Kavagutti S V."/>
        </authorList>
    </citation>
    <scope>NUCLEOTIDE SEQUENCE</scope>
</reference>
<dbReference type="Gene3D" id="2.80.10.50">
    <property type="match status" value="2"/>
</dbReference>
<proteinExistence type="predicted"/>
<evidence type="ECO:0000313" key="1">
    <source>
        <dbReference type="EMBL" id="CAB4595950.1"/>
    </source>
</evidence>
<dbReference type="NCBIfam" id="TIGR02608">
    <property type="entry name" value="delta_60_rpt"/>
    <property type="match status" value="6"/>
</dbReference>
<gene>
    <name evidence="1" type="ORF">UFOPK1722_01895</name>
</gene>
<dbReference type="AlphaFoldDB" id="A0A6J6G5W2"/>
<organism evidence="1">
    <name type="scientific">freshwater metagenome</name>
    <dbReference type="NCBI Taxonomy" id="449393"/>
    <lineage>
        <taxon>unclassified sequences</taxon>
        <taxon>metagenomes</taxon>
        <taxon>ecological metagenomes</taxon>
    </lineage>
</organism>
<dbReference type="InterPro" id="IPR013431">
    <property type="entry name" value="Delta_60_rpt"/>
</dbReference>
<accession>A0A6J6G5W2</accession>
<dbReference type="EMBL" id="CAEZTS010000235">
    <property type="protein sequence ID" value="CAB4595950.1"/>
    <property type="molecule type" value="Genomic_DNA"/>
</dbReference>
<protein>
    <submittedName>
        <fullName evidence="1">Unannotated protein</fullName>
    </submittedName>
</protein>
<dbReference type="Pfam" id="PF17164">
    <property type="entry name" value="DUF5122"/>
    <property type="match status" value="2"/>
</dbReference>